<comment type="similarity">
    <text evidence="2">Belongs to the MAPRE family.</text>
</comment>
<organism evidence="13 14">
    <name type="scientific">Tritrichomonas foetus</name>
    <dbReference type="NCBI Taxonomy" id="1144522"/>
    <lineage>
        <taxon>Eukaryota</taxon>
        <taxon>Metamonada</taxon>
        <taxon>Parabasalia</taxon>
        <taxon>Tritrichomonadida</taxon>
        <taxon>Tritrichomonadidae</taxon>
        <taxon>Tritrichomonas</taxon>
    </lineage>
</organism>
<evidence type="ECO:0000256" key="3">
    <source>
        <dbReference type="ARBA" id="ARBA00022490"/>
    </source>
</evidence>
<keyword evidence="5 9" id="KW-0493">Microtubule</keyword>
<dbReference type="SUPFAM" id="SSF47576">
    <property type="entry name" value="Calponin-homology domain, CH-domain"/>
    <property type="match status" value="1"/>
</dbReference>
<keyword evidence="14" id="KW-1185">Reference proteome</keyword>
<proteinExistence type="inferred from homology"/>
<comment type="caution">
    <text evidence="13">The sequence shown here is derived from an EMBL/GenBank/DDBJ whole genome shotgun (WGS) entry which is preliminary data.</text>
</comment>
<dbReference type="GO" id="GO:0008017">
    <property type="term" value="F:microtubule binding"/>
    <property type="evidence" value="ECO:0007669"/>
    <property type="project" value="InterPro"/>
</dbReference>
<dbReference type="Gene3D" id="1.20.5.1430">
    <property type="match status" value="1"/>
</dbReference>
<gene>
    <name evidence="13" type="primary">EB1C</name>
    <name evidence="13" type="ORF">TRFO_23165</name>
</gene>
<feature type="domain" description="Calponin-homology (CH)" evidence="11">
    <location>
        <begin position="7"/>
        <end position="109"/>
    </location>
</feature>
<dbReference type="OrthoDB" id="2119228at2759"/>
<dbReference type="SUPFAM" id="SSF140612">
    <property type="entry name" value="EB1 dimerisation domain-like"/>
    <property type="match status" value="1"/>
</dbReference>
<evidence type="ECO:0000256" key="8">
    <source>
        <dbReference type="ARBA" id="ARBA00023306"/>
    </source>
</evidence>
<feature type="region of interest" description="Disordered" evidence="10">
    <location>
        <begin position="123"/>
        <end position="237"/>
    </location>
</feature>
<dbReference type="GO" id="GO:0051301">
    <property type="term" value="P:cell division"/>
    <property type="evidence" value="ECO:0007669"/>
    <property type="project" value="UniProtKB-KW"/>
</dbReference>
<evidence type="ECO:0000313" key="13">
    <source>
        <dbReference type="EMBL" id="OHT08395.1"/>
    </source>
</evidence>
<evidence type="ECO:0000256" key="9">
    <source>
        <dbReference type="PROSITE-ProRule" id="PRU00576"/>
    </source>
</evidence>
<dbReference type="Pfam" id="PF03271">
    <property type="entry name" value="EB1"/>
    <property type="match status" value="1"/>
</dbReference>
<dbReference type="VEuPathDB" id="TrichDB:TRFO_23165"/>
<feature type="domain" description="EB1 C-terminal" evidence="12">
    <location>
        <begin position="226"/>
        <end position="294"/>
    </location>
</feature>
<dbReference type="EMBL" id="MLAK01000669">
    <property type="protein sequence ID" value="OHT08395.1"/>
    <property type="molecule type" value="Genomic_DNA"/>
</dbReference>
<dbReference type="AlphaFoldDB" id="A0A1J4KB02"/>
<evidence type="ECO:0000259" key="12">
    <source>
        <dbReference type="PROSITE" id="PS51230"/>
    </source>
</evidence>
<dbReference type="InterPro" id="IPR001715">
    <property type="entry name" value="CH_dom"/>
</dbReference>
<keyword evidence="8" id="KW-0131">Cell cycle</keyword>
<dbReference type="PROSITE" id="PS51230">
    <property type="entry name" value="EB1_C"/>
    <property type="match status" value="1"/>
</dbReference>
<dbReference type="InterPro" id="IPR036133">
    <property type="entry name" value="EB1_C_sf"/>
</dbReference>
<evidence type="ECO:0000256" key="2">
    <source>
        <dbReference type="ARBA" id="ARBA00010729"/>
    </source>
</evidence>
<dbReference type="Pfam" id="PF00307">
    <property type="entry name" value="CH"/>
    <property type="match status" value="1"/>
</dbReference>
<reference evidence="13" key="1">
    <citation type="submission" date="2016-10" db="EMBL/GenBank/DDBJ databases">
        <authorList>
            <person name="Benchimol M."/>
            <person name="Almeida L.G."/>
            <person name="Vasconcelos A.T."/>
            <person name="Perreira-Neves A."/>
            <person name="Rosa I.A."/>
            <person name="Tasca T."/>
            <person name="Bogo M.R."/>
            <person name="de Souza W."/>
        </authorList>
    </citation>
    <scope>NUCLEOTIDE SEQUENCE [LARGE SCALE GENOMIC DNA]</scope>
    <source>
        <strain evidence="13">K</strain>
    </source>
</reference>
<dbReference type="PROSITE" id="PS50021">
    <property type="entry name" value="CH"/>
    <property type="match status" value="1"/>
</dbReference>
<keyword evidence="4" id="KW-0132">Cell division</keyword>
<evidence type="ECO:0000256" key="1">
    <source>
        <dbReference type="ARBA" id="ARBA00004245"/>
    </source>
</evidence>
<keyword evidence="6" id="KW-0498">Mitosis</keyword>
<comment type="subcellular location">
    <subcellularLocation>
        <location evidence="1">Cytoplasm</location>
        <location evidence="1">Cytoskeleton</location>
    </subcellularLocation>
</comment>
<feature type="compositionally biased region" description="Basic and acidic residues" evidence="10">
    <location>
        <begin position="214"/>
        <end position="237"/>
    </location>
</feature>
<sequence length="305" mass="34417">MMSGCYFIGRAELLEWVNELLQLDYNKVEDTSNGAAFCQIIDSIHPGTVALGRVNYNAVSESEMVENYKILQDAFDKNGITQYMDVPTLIKGRYMAALELFQWIHGYYEQVGGNPDYDAVARRKQTRCKEPNARGRINKKPAGMAKRAGGIPLEPSSKNAKGRIGGIPNGSQAKGPNKAEKGNEQNIPAASKKPLPKSKVTKEEPKPKTTKQAKTTDKEENNSKNKEQGDSSKVKELNSKIAELHEEIQQMNQERDFYYEKLRRIEDFCQENEEIDIIGQVLSILYEADEEKGFMPPEDEEDEDD</sequence>
<evidence type="ECO:0000256" key="10">
    <source>
        <dbReference type="SAM" id="MobiDB-lite"/>
    </source>
</evidence>
<name>A0A1J4KB02_9EUKA</name>
<dbReference type="RefSeq" id="XP_068361531.1">
    <property type="nucleotide sequence ID" value="XM_068502996.1"/>
</dbReference>
<dbReference type="InterPro" id="IPR036872">
    <property type="entry name" value="CH_dom_sf"/>
</dbReference>
<evidence type="ECO:0000313" key="14">
    <source>
        <dbReference type="Proteomes" id="UP000179807"/>
    </source>
</evidence>
<dbReference type="GO" id="GO:0005874">
    <property type="term" value="C:microtubule"/>
    <property type="evidence" value="ECO:0007669"/>
    <property type="project" value="UniProtKB-KW"/>
</dbReference>
<evidence type="ECO:0000256" key="6">
    <source>
        <dbReference type="ARBA" id="ARBA00022776"/>
    </source>
</evidence>
<dbReference type="Proteomes" id="UP000179807">
    <property type="component" value="Unassembled WGS sequence"/>
</dbReference>
<dbReference type="FunFam" id="1.10.418.10:FF:000028">
    <property type="entry name" value="RP/EB family microtubule-associated protein"/>
    <property type="match status" value="1"/>
</dbReference>
<dbReference type="GeneID" id="94837700"/>
<accession>A0A1J4KB02</accession>
<evidence type="ECO:0000256" key="4">
    <source>
        <dbReference type="ARBA" id="ARBA00022618"/>
    </source>
</evidence>
<dbReference type="Gene3D" id="1.10.418.10">
    <property type="entry name" value="Calponin-like domain"/>
    <property type="match status" value="1"/>
</dbReference>
<evidence type="ECO:0000259" key="11">
    <source>
        <dbReference type="PROSITE" id="PS50021"/>
    </source>
</evidence>
<dbReference type="InterPro" id="IPR027328">
    <property type="entry name" value="MAPRE"/>
</dbReference>
<dbReference type="InterPro" id="IPR004953">
    <property type="entry name" value="EB1_C"/>
</dbReference>
<protein>
    <submittedName>
        <fullName evidence="13">Microtubule-associated protein RP/EB family member 1C</fullName>
    </submittedName>
</protein>
<evidence type="ECO:0000256" key="7">
    <source>
        <dbReference type="ARBA" id="ARBA00023212"/>
    </source>
</evidence>
<keyword evidence="7" id="KW-0206">Cytoskeleton</keyword>
<keyword evidence="3" id="KW-0963">Cytoplasm</keyword>
<evidence type="ECO:0000256" key="5">
    <source>
        <dbReference type="ARBA" id="ARBA00022701"/>
    </source>
</evidence>
<dbReference type="PANTHER" id="PTHR10623">
    <property type="entry name" value="MICROTUBULE-ASSOCIATED PROTEIN RP/EB FAMILY MEMBER"/>
    <property type="match status" value="1"/>
</dbReference>